<sequence length="359" mass="38536">MGRTLLLVELKGGNDGLNTLVPYADPKYRELRPAIGVPRERVVQLDERVGLHEKLLPLMESWKAGDLAILQGVGYPYPNRSHFRSIEIWDTASAASQTLSEGWVAQAFNGTPRAKGIGVDCVVADTNALPSTGPSLRTIVMQDAENFLDQAGAIGAGSGMSDDGNPALAHLLAVRNEINAAAAGLRDRLRAAPAPAEAYGQEFLLGRQLDLATRLLAAKVPVVAIKVALGGFDTHANQAPTHERLLSFLATNLAILRRNLIAAGRWQEVVVATYSEFGRRARQNASAGTDHGTSAPHFVLGGRVKGGLHGVYPSLTDLQDSDLLHTVDFRSVFATLARGCWGQSCDFGLRQPQRLDLLV</sequence>
<dbReference type="InterPro" id="IPR010869">
    <property type="entry name" value="DUF1501"/>
</dbReference>
<dbReference type="EMBL" id="JAJISD010000011">
    <property type="protein sequence ID" value="MCC8431872.1"/>
    <property type="molecule type" value="Genomic_DNA"/>
</dbReference>
<dbReference type="Proteomes" id="UP001198862">
    <property type="component" value="Unassembled WGS sequence"/>
</dbReference>
<protein>
    <submittedName>
        <fullName evidence="1">DUF1501 domain-containing protein</fullName>
    </submittedName>
</protein>
<name>A0ABS8L0K3_9HYPH</name>
<evidence type="ECO:0000313" key="2">
    <source>
        <dbReference type="Proteomes" id="UP001198862"/>
    </source>
</evidence>
<proteinExistence type="predicted"/>
<reference evidence="1 2" key="1">
    <citation type="submission" date="2021-11" db="EMBL/GenBank/DDBJ databases">
        <authorList>
            <person name="Lee D.-H."/>
            <person name="Kim S.-B."/>
        </authorList>
    </citation>
    <scope>NUCLEOTIDE SEQUENCE [LARGE SCALE GENOMIC DNA]</scope>
    <source>
        <strain evidence="1 2">KCTC 52223</strain>
    </source>
</reference>
<gene>
    <name evidence="1" type="ORF">LJ725_23100</name>
</gene>
<dbReference type="Pfam" id="PF07394">
    <property type="entry name" value="DUF1501"/>
    <property type="match status" value="1"/>
</dbReference>
<comment type="caution">
    <text evidence="1">The sequence shown here is derived from an EMBL/GenBank/DDBJ whole genome shotgun (WGS) entry which is preliminary data.</text>
</comment>
<evidence type="ECO:0000313" key="1">
    <source>
        <dbReference type="EMBL" id="MCC8431872.1"/>
    </source>
</evidence>
<organism evidence="1 2">
    <name type="scientific">Reyranella aquatilis</name>
    <dbReference type="NCBI Taxonomy" id="2035356"/>
    <lineage>
        <taxon>Bacteria</taxon>
        <taxon>Pseudomonadati</taxon>
        <taxon>Pseudomonadota</taxon>
        <taxon>Alphaproteobacteria</taxon>
        <taxon>Hyphomicrobiales</taxon>
        <taxon>Reyranellaceae</taxon>
        <taxon>Reyranella</taxon>
    </lineage>
</organism>
<dbReference type="PANTHER" id="PTHR43737:SF1">
    <property type="entry name" value="DUF1501 DOMAIN-CONTAINING PROTEIN"/>
    <property type="match status" value="1"/>
</dbReference>
<dbReference type="RefSeq" id="WP_230553295.1">
    <property type="nucleotide sequence ID" value="NZ_JAJISD010000011.1"/>
</dbReference>
<keyword evidence="2" id="KW-1185">Reference proteome</keyword>
<accession>A0ABS8L0K3</accession>
<dbReference type="PANTHER" id="PTHR43737">
    <property type="entry name" value="BLL7424 PROTEIN"/>
    <property type="match status" value="1"/>
</dbReference>